<proteinExistence type="predicted"/>
<reference evidence="1" key="1">
    <citation type="journal article" date="2016" name="Antimicrob. Agents Chemother.">
        <title>Genetic Characterization of a blaVEB-2-carrying plasmid in Vibrio parahaemolyticus.</title>
        <authorList>
            <person name="Li R."/>
            <person name="Ye L."/>
            <person name="Zheng Z."/>
            <person name="Chan E.W."/>
            <person name="Chen S."/>
        </authorList>
    </citation>
    <scope>NUCLEOTIDE SEQUENCE</scope>
    <source>
        <strain evidence="1">VPS92</strain>
        <plasmid evidence="1">pVPS92-VEB</plasmid>
    </source>
</reference>
<protein>
    <submittedName>
        <fullName evidence="1">Uncharacterized protein</fullName>
    </submittedName>
</protein>
<evidence type="ECO:0000313" key="1">
    <source>
        <dbReference type="EMBL" id="ANS55683.1"/>
    </source>
</evidence>
<keyword evidence="1" id="KW-0614">Plasmid</keyword>
<sequence length="112" mass="12704">MPVQEGNHMIIQEQSKIGIEPLLVLATELIQLRNVSNWTEATITSSSNFGMMLTTLSYKTTSGETVVMEIPTEFCERFNDFKKSFNQQSQNQIKQILLKVKAAGGVYELRME</sequence>
<dbReference type="AlphaFoldDB" id="A0A1B1LRK8"/>
<geneLocation type="plasmid" evidence="1">
    <name>pVPS92-VEB</name>
</geneLocation>
<accession>A0A1B1LRK8</accession>
<dbReference type="EMBL" id="KU356480">
    <property type="protein sequence ID" value="ANS55683.1"/>
    <property type="molecule type" value="Genomic_DNA"/>
</dbReference>
<organism evidence="1">
    <name type="scientific">Vibrio parahaemolyticus</name>
    <dbReference type="NCBI Taxonomy" id="670"/>
    <lineage>
        <taxon>Bacteria</taxon>
        <taxon>Pseudomonadati</taxon>
        <taxon>Pseudomonadota</taxon>
        <taxon>Gammaproteobacteria</taxon>
        <taxon>Vibrionales</taxon>
        <taxon>Vibrionaceae</taxon>
        <taxon>Vibrio</taxon>
    </lineage>
</organism>
<name>A0A1B1LRK8_VIBPH</name>